<protein>
    <submittedName>
        <fullName evidence="2">MerC domain-containing protein</fullName>
    </submittedName>
</protein>
<keyword evidence="1" id="KW-1133">Transmembrane helix</keyword>
<organism evidence="2 3">
    <name type="scientific">Pedobacter jamesrossensis</name>
    <dbReference type="NCBI Taxonomy" id="1908238"/>
    <lineage>
        <taxon>Bacteria</taxon>
        <taxon>Pseudomonadati</taxon>
        <taxon>Bacteroidota</taxon>
        <taxon>Sphingobacteriia</taxon>
        <taxon>Sphingobacteriales</taxon>
        <taxon>Sphingobacteriaceae</taxon>
        <taxon>Pedobacter</taxon>
    </lineage>
</organism>
<dbReference type="InterPro" id="IPR004891">
    <property type="entry name" value="Mercury-R_MerC"/>
</dbReference>
<comment type="caution">
    <text evidence="2">The sequence shown here is derived from an EMBL/GenBank/DDBJ whole genome shotgun (WGS) entry which is preliminary data.</text>
</comment>
<dbReference type="Pfam" id="PF03203">
    <property type="entry name" value="MerC"/>
    <property type="match status" value="1"/>
</dbReference>
<feature type="transmembrane region" description="Helical" evidence="1">
    <location>
        <begin position="48"/>
        <end position="66"/>
    </location>
</feature>
<gene>
    <name evidence="2" type="ORF">ACFOUY_14770</name>
</gene>
<feature type="transmembrane region" description="Helical" evidence="1">
    <location>
        <begin position="12"/>
        <end position="36"/>
    </location>
</feature>
<feature type="transmembrane region" description="Helical" evidence="1">
    <location>
        <begin position="73"/>
        <end position="94"/>
    </location>
</feature>
<feature type="transmembrane region" description="Helical" evidence="1">
    <location>
        <begin position="100"/>
        <end position="119"/>
    </location>
</feature>
<name>A0ABV8NMB0_9SPHI</name>
<dbReference type="RefSeq" id="WP_378961658.1">
    <property type="nucleotide sequence ID" value="NZ_JBHRXC010000001.1"/>
</dbReference>
<sequence>MKTFKLNLDKLGITASTFCAIHCAIVPLLLTFLPLWGLGFLADERVEIFMIVISLLLGIWSMSSSYRKLHRKVTPSIILITGFLLIALGHFSGIKHLEPILIPFGGLAIAAAHFVNLKLARNCPAPNN</sequence>
<dbReference type="Proteomes" id="UP001595792">
    <property type="component" value="Unassembled WGS sequence"/>
</dbReference>
<evidence type="ECO:0000313" key="2">
    <source>
        <dbReference type="EMBL" id="MFC4197966.1"/>
    </source>
</evidence>
<reference evidence="3" key="1">
    <citation type="journal article" date="2019" name="Int. J. Syst. Evol. Microbiol.">
        <title>The Global Catalogue of Microorganisms (GCM) 10K type strain sequencing project: providing services to taxonomists for standard genome sequencing and annotation.</title>
        <authorList>
            <consortium name="The Broad Institute Genomics Platform"/>
            <consortium name="The Broad Institute Genome Sequencing Center for Infectious Disease"/>
            <person name="Wu L."/>
            <person name="Ma J."/>
        </authorList>
    </citation>
    <scope>NUCLEOTIDE SEQUENCE [LARGE SCALE GENOMIC DNA]</scope>
    <source>
        <strain evidence="3">CCM 8689</strain>
    </source>
</reference>
<keyword evidence="1" id="KW-0812">Transmembrane</keyword>
<evidence type="ECO:0000256" key="1">
    <source>
        <dbReference type="SAM" id="Phobius"/>
    </source>
</evidence>
<keyword evidence="1" id="KW-0472">Membrane</keyword>
<evidence type="ECO:0000313" key="3">
    <source>
        <dbReference type="Proteomes" id="UP001595792"/>
    </source>
</evidence>
<accession>A0ABV8NMB0</accession>
<proteinExistence type="predicted"/>
<dbReference type="EMBL" id="JBHSBY010000131">
    <property type="protein sequence ID" value="MFC4197966.1"/>
    <property type="molecule type" value="Genomic_DNA"/>
</dbReference>
<keyword evidence="3" id="KW-1185">Reference proteome</keyword>